<dbReference type="InterPro" id="IPR009326">
    <property type="entry name" value="DUF984"/>
</dbReference>
<keyword evidence="3" id="KW-1185">Reference proteome</keyword>
<dbReference type="PIRSF" id="PIRSF021320">
    <property type="entry name" value="DUF984"/>
    <property type="match status" value="1"/>
</dbReference>
<dbReference type="PANTHER" id="PTHR39203">
    <property type="entry name" value="CYTOPLASMIC PROTEIN-RELATED"/>
    <property type="match status" value="1"/>
</dbReference>
<dbReference type="RefSeq" id="WP_277577973.1">
    <property type="nucleotide sequence ID" value="NZ_JANRMI010000002.1"/>
</dbReference>
<sequence>MEHTDSVKKMWLKYHEALGVPAPFEIVADFFSDNDKEATELSILVDQGIKRATASALWAFEKTGTQIPVVGGIFLVVDGRGEAVCIVKTTKVSIISFNEISEENAFREGEGDRTLEYWRRVHVEYYKRQFAPLNLNFEESMPIVFEEFEKIFP</sequence>
<evidence type="ECO:0000313" key="3">
    <source>
        <dbReference type="Proteomes" id="UP001152321"/>
    </source>
</evidence>
<reference evidence="2" key="1">
    <citation type="submission" date="2022-08" db="EMBL/GenBank/DDBJ databases">
        <title>Novel Bdellovibrio Species Isolated from Svalbard: Designation Bdellovibrio svalbardensis.</title>
        <authorList>
            <person name="Mitchell R.J."/>
            <person name="Choi S.Y."/>
        </authorList>
    </citation>
    <scope>NUCLEOTIDE SEQUENCE</scope>
    <source>
        <strain evidence="2">PAP01</strain>
    </source>
</reference>
<dbReference type="PANTHER" id="PTHR39203:SF1">
    <property type="entry name" value="CYTOPLASMIC PROTEIN"/>
    <property type="match status" value="1"/>
</dbReference>
<dbReference type="SMART" id="SM01022">
    <property type="entry name" value="ASCH"/>
    <property type="match status" value="1"/>
</dbReference>
<proteinExistence type="predicted"/>
<evidence type="ECO:0000259" key="1">
    <source>
        <dbReference type="SMART" id="SM01022"/>
    </source>
</evidence>
<dbReference type="Pfam" id="PF04266">
    <property type="entry name" value="ASCH"/>
    <property type="match status" value="1"/>
</dbReference>
<organism evidence="2 3">
    <name type="scientific">Bdellovibrio svalbardensis</name>
    <dbReference type="NCBI Taxonomy" id="2972972"/>
    <lineage>
        <taxon>Bacteria</taxon>
        <taxon>Pseudomonadati</taxon>
        <taxon>Bdellovibrionota</taxon>
        <taxon>Bdellovibrionia</taxon>
        <taxon>Bdellovibrionales</taxon>
        <taxon>Pseudobdellovibrionaceae</taxon>
        <taxon>Bdellovibrio</taxon>
    </lineage>
</organism>
<gene>
    <name evidence="2" type="ORF">NWE73_08975</name>
</gene>
<feature type="domain" description="ASCH" evidence="1">
    <location>
        <begin position="29"/>
        <end position="152"/>
    </location>
</feature>
<dbReference type="SUPFAM" id="SSF88697">
    <property type="entry name" value="PUA domain-like"/>
    <property type="match status" value="1"/>
</dbReference>
<accession>A0ABT6DI16</accession>
<name>A0ABT6DI16_9BACT</name>
<comment type="caution">
    <text evidence="2">The sequence shown here is derived from an EMBL/GenBank/DDBJ whole genome shotgun (WGS) entry which is preliminary data.</text>
</comment>
<dbReference type="InterPro" id="IPR015947">
    <property type="entry name" value="PUA-like_sf"/>
</dbReference>
<dbReference type="EMBL" id="JANRMI010000002">
    <property type="protein sequence ID" value="MDG0816494.1"/>
    <property type="molecule type" value="Genomic_DNA"/>
</dbReference>
<protein>
    <submittedName>
        <fullName evidence="2">ASCH domain-containing protein</fullName>
    </submittedName>
</protein>
<dbReference type="InterPro" id="IPR007374">
    <property type="entry name" value="ASCH_domain"/>
</dbReference>
<dbReference type="CDD" id="cd06553">
    <property type="entry name" value="ASCH_Ef3133_like"/>
    <property type="match status" value="1"/>
</dbReference>
<dbReference type="Proteomes" id="UP001152321">
    <property type="component" value="Unassembled WGS sequence"/>
</dbReference>
<dbReference type="Gene3D" id="3.10.400.10">
    <property type="entry name" value="Sulfate adenylyltransferase"/>
    <property type="match status" value="1"/>
</dbReference>
<evidence type="ECO:0000313" key="2">
    <source>
        <dbReference type="EMBL" id="MDG0816494.1"/>
    </source>
</evidence>